<sequence length="390" mass="43238">MKKKICVITGTRAEYCLLTRLIKNLDESTQHTLQIIATGMHLSPEFGLTYRDIEKDGFCINKKIEILLSSDTHVGTSKSVALATISFAEAYEELSPDLIVVLGDRYEILAAVTAALFAQIPVAHIHGGEVTEGAFDDSIRHCITKMSHLHFAAAEEYKNRIIQMGENPQHVFNVGGLGIDNIVNTELMSASQLEDNLGCKWQKKNFLVTFHPVTLNQYGESTQQLQNLLAALDQQQDCFTILTKCNSDPEGRKLNAIASKYAQDKPLKAKYFDNLGLVRYLSVLKHVDAVIGNSSSGILEAPYFKTATINIGERQKGRILADSVIQCDASEESIRKSICYVFSEDFKKILSSSQNPYGNGGAIKRVMDVLNSCDNLEIKKKFFDIALGVF</sequence>
<dbReference type="SUPFAM" id="SSF53756">
    <property type="entry name" value="UDP-Glycosyltransferase/glycogen phosphorylase"/>
    <property type="match status" value="1"/>
</dbReference>
<evidence type="ECO:0000313" key="2">
    <source>
        <dbReference type="EMBL" id="BBM87737.1"/>
    </source>
</evidence>
<dbReference type="GO" id="GO:0006047">
    <property type="term" value="P:UDP-N-acetylglucosamine metabolic process"/>
    <property type="evidence" value="ECO:0007669"/>
    <property type="project" value="InterPro"/>
</dbReference>
<keyword evidence="3" id="KW-1185">Reference proteome</keyword>
<proteinExistence type="predicted"/>
<dbReference type="EMBL" id="AP019860">
    <property type="protein sequence ID" value="BBM87737.1"/>
    <property type="molecule type" value="Genomic_DNA"/>
</dbReference>
<dbReference type="Proteomes" id="UP000326354">
    <property type="component" value="Chromosome"/>
</dbReference>
<dbReference type="CDD" id="cd03786">
    <property type="entry name" value="GTB_UDP-GlcNAc_2-Epimerase"/>
    <property type="match status" value="1"/>
</dbReference>
<dbReference type="PANTHER" id="PTHR43174:SF3">
    <property type="entry name" value="UDP-N-ACETYLGLUCOSAMINE 2-EPIMERASE"/>
    <property type="match status" value="1"/>
</dbReference>
<reference evidence="2 3" key="1">
    <citation type="submission" date="2019-08" db="EMBL/GenBank/DDBJ databases">
        <title>Complete genome sequence of Candidatus Uab amorphum.</title>
        <authorList>
            <person name="Shiratori T."/>
            <person name="Suzuki S."/>
            <person name="Kakizawa Y."/>
            <person name="Ishida K."/>
        </authorList>
    </citation>
    <scope>NUCLEOTIDE SEQUENCE [LARGE SCALE GENOMIC DNA]</scope>
    <source>
        <strain evidence="2 3">SRT547</strain>
    </source>
</reference>
<dbReference type="InterPro" id="IPR020004">
    <property type="entry name" value="UDP-GlcNAc_Epase"/>
</dbReference>
<dbReference type="Pfam" id="PF02350">
    <property type="entry name" value="Epimerase_2"/>
    <property type="match status" value="1"/>
</dbReference>
<dbReference type="Gene3D" id="3.40.50.2000">
    <property type="entry name" value="Glycogen Phosphorylase B"/>
    <property type="match status" value="2"/>
</dbReference>
<dbReference type="PANTHER" id="PTHR43174">
    <property type="entry name" value="UDP-N-ACETYLGLUCOSAMINE 2-EPIMERASE"/>
    <property type="match status" value="1"/>
</dbReference>
<feature type="domain" description="UDP-N-acetylglucosamine 2-epimerase" evidence="1">
    <location>
        <begin position="24"/>
        <end position="370"/>
    </location>
</feature>
<dbReference type="InterPro" id="IPR029767">
    <property type="entry name" value="WecB-like"/>
</dbReference>
<dbReference type="OrthoDB" id="9803238at2"/>
<dbReference type="RefSeq" id="WP_151971740.1">
    <property type="nucleotide sequence ID" value="NZ_AP019860.1"/>
</dbReference>
<organism evidence="2 3">
    <name type="scientific">Uabimicrobium amorphum</name>
    <dbReference type="NCBI Taxonomy" id="2596890"/>
    <lineage>
        <taxon>Bacteria</taxon>
        <taxon>Pseudomonadati</taxon>
        <taxon>Planctomycetota</taxon>
        <taxon>Candidatus Uabimicrobiia</taxon>
        <taxon>Candidatus Uabimicrobiales</taxon>
        <taxon>Candidatus Uabimicrobiaceae</taxon>
        <taxon>Candidatus Uabimicrobium</taxon>
    </lineage>
</organism>
<name>A0A5S9ITZ0_UABAM</name>
<dbReference type="KEGG" id="uam:UABAM_06152"/>
<dbReference type="InterPro" id="IPR003331">
    <property type="entry name" value="UDP_GlcNAc_Epimerase_2_dom"/>
</dbReference>
<dbReference type="GO" id="GO:0004553">
    <property type="term" value="F:hydrolase activity, hydrolyzing O-glycosyl compounds"/>
    <property type="evidence" value="ECO:0007669"/>
    <property type="project" value="InterPro"/>
</dbReference>
<evidence type="ECO:0000313" key="3">
    <source>
        <dbReference type="Proteomes" id="UP000326354"/>
    </source>
</evidence>
<evidence type="ECO:0000259" key="1">
    <source>
        <dbReference type="Pfam" id="PF02350"/>
    </source>
</evidence>
<dbReference type="AlphaFoldDB" id="A0A5S9ITZ0"/>
<protein>
    <submittedName>
        <fullName evidence="2">UDP-N-acetyl glucosamine 2-epimerase</fullName>
    </submittedName>
</protein>
<accession>A0A5S9ITZ0</accession>
<dbReference type="NCBIfam" id="TIGR03568">
    <property type="entry name" value="NeuC_NnaA"/>
    <property type="match status" value="1"/>
</dbReference>
<gene>
    <name evidence="2" type="ORF">UABAM_06152</name>
</gene>